<organism evidence="1 2">
    <name type="scientific">Bifidobacterium scaligerum</name>
    <dbReference type="NCBI Taxonomy" id="2052656"/>
    <lineage>
        <taxon>Bacteria</taxon>
        <taxon>Bacillati</taxon>
        <taxon>Actinomycetota</taxon>
        <taxon>Actinomycetes</taxon>
        <taxon>Bifidobacteriales</taxon>
        <taxon>Bifidobacteriaceae</taxon>
        <taxon>Bifidobacterium</taxon>
    </lineage>
</organism>
<accession>A0A2M9HPL4</accession>
<comment type="caution">
    <text evidence="1">The sequence shown here is derived from an EMBL/GenBank/DDBJ whole genome shotgun (WGS) entry which is preliminary data.</text>
</comment>
<dbReference type="Proteomes" id="UP000228755">
    <property type="component" value="Unassembled WGS sequence"/>
</dbReference>
<gene>
    <name evidence="1" type="ORF">CUU80_07210</name>
</gene>
<keyword evidence="2" id="KW-1185">Reference proteome</keyword>
<name>A0A2M9HPL4_9BIFI</name>
<evidence type="ECO:0000313" key="1">
    <source>
        <dbReference type="EMBL" id="PJM78754.1"/>
    </source>
</evidence>
<dbReference type="EMBL" id="PGLQ01000004">
    <property type="protein sequence ID" value="PJM78754.1"/>
    <property type="molecule type" value="Genomic_DNA"/>
</dbReference>
<dbReference type="AlphaFoldDB" id="A0A2M9HPL4"/>
<protein>
    <submittedName>
        <fullName evidence="1">Uncharacterized protein</fullName>
    </submittedName>
</protein>
<proteinExistence type="predicted"/>
<evidence type="ECO:0000313" key="2">
    <source>
        <dbReference type="Proteomes" id="UP000228755"/>
    </source>
</evidence>
<reference evidence="1 2" key="1">
    <citation type="submission" date="2017-11" db="EMBL/GenBank/DDBJ databases">
        <title>Draft genome sequences of strains TRE 1, TRE D, TRE H and TRI 7, isolated from tamarins, belonging to four potential novel Bifidobacterium species.</title>
        <authorList>
            <person name="Mattarelli P."/>
            <person name="Modesto M."/>
            <person name="Bonetti A."/>
            <person name="Puglisi E."/>
            <person name="Morelli L."/>
        </authorList>
    </citation>
    <scope>NUCLEOTIDE SEQUENCE [LARGE SCALE GENOMIC DNA]</scope>
    <source>
        <strain evidence="2">TRED</strain>
    </source>
</reference>
<sequence length="79" mass="9445">MLSNHFDKFRQFFQRIFDVSVHIINYVNARAEHPTDHRAGTIIPLLYKAWHYIEQDSKTRPKTDYRHQRCGATMPSVEI</sequence>